<reference evidence="4 5" key="1">
    <citation type="submission" date="2012-06" db="EMBL/GenBank/DDBJ databases">
        <title>The complete chromosome of genome of Turneriella parva DSM 21527.</title>
        <authorList>
            <consortium name="US DOE Joint Genome Institute (JGI-PGF)"/>
            <person name="Lucas S."/>
            <person name="Han J."/>
            <person name="Lapidus A."/>
            <person name="Bruce D."/>
            <person name="Goodwin L."/>
            <person name="Pitluck S."/>
            <person name="Peters L."/>
            <person name="Kyrpides N."/>
            <person name="Mavromatis K."/>
            <person name="Ivanova N."/>
            <person name="Mikhailova N."/>
            <person name="Chertkov O."/>
            <person name="Detter J.C."/>
            <person name="Tapia R."/>
            <person name="Han C."/>
            <person name="Land M."/>
            <person name="Hauser L."/>
            <person name="Markowitz V."/>
            <person name="Cheng J.-F."/>
            <person name="Hugenholtz P."/>
            <person name="Woyke T."/>
            <person name="Wu D."/>
            <person name="Gronow S."/>
            <person name="Wellnitz S."/>
            <person name="Brambilla E."/>
            <person name="Klenk H.-P."/>
            <person name="Eisen J.A."/>
        </authorList>
    </citation>
    <scope>NUCLEOTIDE SEQUENCE [LARGE SCALE GENOMIC DNA]</scope>
    <source>
        <strain evidence="5">ATCC BAA-1111 / DSM 21527 / NCTC 11395 / H</strain>
    </source>
</reference>
<keyword evidence="1" id="KW-0853">WD repeat</keyword>
<dbReference type="PANTHER" id="PTHR19876">
    <property type="entry name" value="COATOMER"/>
    <property type="match status" value="1"/>
</dbReference>
<dbReference type="InterPro" id="IPR036322">
    <property type="entry name" value="WD40_repeat_dom_sf"/>
</dbReference>
<sequence length="379" mass="42178">MLKCSIIVLILLCSATFAGSEIHWFKSIPATNESIESVRCIPEKKSILISYGNQKTAEWDYEKLKLKKEISGVVKAISPDGKSAIFVESDRAVIRTFPNLAETWHIKGTNFNQVLFSAKGQFLAVQQLGMLTIWLTSTHNKFLELQPSGRPPADFDFSSNEQFLAISQYDQYAIAVLDLKSQKPHETLNAEKDTYASGPLINPRVAFHKSRPILAYSDATEAHVRSIFNPTKVCHLNKHNNFITHLQFLKASDEILTSGGRIDPRIIIWQHDTCKVKAIFDQHQDAVSAIDYVNETGIISGDESGQLYAWDSRFPDKAIKLTGHKGIIMDLTVCAPDNLVALSDEKGRVNIWRLPTSFGASTVATYAQQYLPAALAAVP</sequence>
<gene>
    <name evidence="4" type="ordered locus">Turpa_3357</name>
</gene>
<accession>I4B9N8</accession>
<dbReference type="Proteomes" id="UP000006048">
    <property type="component" value="Chromosome"/>
</dbReference>
<feature type="chain" id="PRO_5003686061" evidence="3">
    <location>
        <begin position="21"/>
        <end position="379"/>
    </location>
</feature>
<protein>
    <submittedName>
        <fullName evidence="4">WD40 repeat-containing protein</fullName>
    </submittedName>
</protein>
<evidence type="ECO:0000313" key="5">
    <source>
        <dbReference type="Proteomes" id="UP000006048"/>
    </source>
</evidence>
<evidence type="ECO:0000256" key="2">
    <source>
        <dbReference type="ARBA" id="ARBA00022737"/>
    </source>
</evidence>
<dbReference type="SMART" id="SM00320">
    <property type="entry name" value="WD40"/>
    <property type="match status" value="4"/>
</dbReference>
<feature type="signal peptide" evidence="3">
    <location>
        <begin position="1"/>
        <end position="20"/>
    </location>
</feature>
<evidence type="ECO:0000256" key="3">
    <source>
        <dbReference type="SAM" id="SignalP"/>
    </source>
</evidence>
<dbReference type="GO" id="GO:0005737">
    <property type="term" value="C:cytoplasm"/>
    <property type="evidence" value="ECO:0007669"/>
    <property type="project" value="GOC"/>
</dbReference>
<dbReference type="InterPro" id="IPR050844">
    <property type="entry name" value="Coatomer_complex_subunit"/>
</dbReference>
<dbReference type="GO" id="GO:0006890">
    <property type="term" value="P:retrograde vesicle-mediated transport, Golgi to endoplasmic reticulum"/>
    <property type="evidence" value="ECO:0007669"/>
    <property type="project" value="TreeGrafter"/>
</dbReference>
<dbReference type="SUPFAM" id="SSF50978">
    <property type="entry name" value="WD40 repeat-like"/>
    <property type="match status" value="1"/>
</dbReference>
<dbReference type="InterPro" id="IPR001680">
    <property type="entry name" value="WD40_rpt"/>
</dbReference>
<dbReference type="KEGG" id="tpx:Turpa_3357"/>
<keyword evidence="2" id="KW-0677">Repeat</keyword>
<dbReference type="HOGENOM" id="CLU_729458_0_0_12"/>
<dbReference type="GO" id="GO:0006888">
    <property type="term" value="P:endoplasmic reticulum to Golgi vesicle-mediated transport"/>
    <property type="evidence" value="ECO:0007669"/>
    <property type="project" value="TreeGrafter"/>
</dbReference>
<keyword evidence="5" id="KW-1185">Reference proteome</keyword>
<dbReference type="Gene3D" id="2.130.10.10">
    <property type="entry name" value="YVTN repeat-like/Quinoprotein amine dehydrogenase"/>
    <property type="match status" value="2"/>
</dbReference>
<keyword evidence="3" id="KW-0732">Signal</keyword>
<dbReference type="GO" id="GO:0006886">
    <property type="term" value="P:intracellular protein transport"/>
    <property type="evidence" value="ECO:0007669"/>
    <property type="project" value="TreeGrafter"/>
</dbReference>
<evidence type="ECO:0000313" key="4">
    <source>
        <dbReference type="EMBL" id="AFM13995.1"/>
    </source>
</evidence>
<organism evidence="4 5">
    <name type="scientific">Turneriella parva (strain ATCC BAA-1111 / DSM 21527 / NCTC 11395 / H)</name>
    <name type="common">Leptospira parva</name>
    <dbReference type="NCBI Taxonomy" id="869212"/>
    <lineage>
        <taxon>Bacteria</taxon>
        <taxon>Pseudomonadati</taxon>
        <taxon>Spirochaetota</taxon>
        <taxon>Spirochaetia</taxon>
        <taxon>Leptospirales</taxon>
        <taxon>Leptospiraceae</taxon>
        <taxon>Turneriella</taxon>
    </lineage>
</organism>
<dbReference type="AlphaFoldDB" id="I4B9N8"/>
<name>I4B9N8_TURPD</name>
<proteinExistence type="predicted"/>
<dbReference type="GO" id="GO:0006891">
    <property type="term" value="P:intra-Golgi vesicle-mediated transport"/>
    <property type="evidence" value="ECO:0007669"/>
    <property type="project" value="TreeGrafter"/>
</dbReference>
<dbReference type="InterPro" id="IPR015943">
    <property type="entry name" value="WD40/YVTN_repeat-like_dom_sf"/>
</dbReference>
<evidence type="ECO:0000256" key="1">
    <source>
        <dbReference type="ARBA" id="ARBA00022574"/>
    </source>
</evidence>
<dbReference type="STRING" id="869212.Turpa_3357"/>
<dbReference type="EMBL" id="CP002959">
    <property type="protein sequence ID" value="AFM13995.1"/>
    <property type="molecule type" value="Genomic_DNA"/>
</dbReference>